<organism evidence="6 7">
    <name type="scientific">Butyricimonas virosa</name>
    <dbReference type="NCBI Taxonomy" id="544645"/>
    <lineage>
        <taxon>Bacteria</taxon>
        <taxon>Pseudomonadati</taxon>
        <taxon>Bacteroidota</taxon>
        <taxon>Bacteroidia</taxon>
        <taxon>Bacteroidales</taxon>
        <taxon>Odoribacteraceae</taxon>
        <taxon>Butyricimonas</taxon>
    </lineage>
</organism>
<dbReference type="CDD" id="cd02966">
    <property type="entry name" value="TlpA_like_family"/>
    <property type="match status" value="1"/>
</dbReference>
<dbReference type="Pfam" id="PF13905">
    <property type="entry name" value="Thioredoxin_8"/>
    <property type="match status" value="1"/>
</dbReference>
<dbReference type="InterPro" id="IPR013766">
    <property type="entry name" value="Thioredoxin_domain"/>
</dbReference>
<dbReference type="GO" id="GO:0030313">
    <property type="term" value="C:cell envelope"/>
    <property type="evidence" value="ECO:0007669"/>
    <property type="project" value="UniProtKB-SubCell"/>
</dbReference>
<dbReference type="Proteomes" id="UP000286063">
    <property type="component" value="Unassembled WGS sequence"/>
</dbReference>
<dbReference type="OrthoDB" id="1081352at2"/>
<proteinExistence type="predicted"/>
<evidence type="ECO:0000256" key="4">
    <source>
        <dbReference type="ARBA" id="ARBA00023284"/>
    </source>
</evidence>
<accession>A0A413IKG1</accession>
<dbReference type="SUPFAM" id="SSF52833">
    <property type="entry name" value="Thioredoxin-like"/>
    <property type="match status" value="1"/>
</dbReference>
<keyword evidence="3" id="KW-1015">Disulfide bond</keyword>
<dbReference type="GO" id="GO:0017004">
    <property type="term" value="P:cytochrome complex assembly"/>
    <property type="evidence" value="ECO:0007669"/>
    <property type="project" value="UniProtKB-KW"/>
</dbReference>
<sequence>MCPPHDGLPRIGDSIKIDACTLLPRCKKIINLQIIFMNKIFFFIATLLLCSACTSRPEGFVIRGSFPGLQDGMMVSLRSMEGGAILAMDTIQDGKFELHGVTASPQYCNLIISSSTSSSDMSKMVNIYMFLDNSELTVNAAHLDSLQFVHPLISETAIPKARVEGGPLQREFYEYRNTLTPLLLTASEVNNALAMLNMQNDQYTTEEYNNRFDELYPKKLTTEAAIDAAKMEFIRQHPQSPVSLFIAEGLLNTTFIRTAEEIKELTRIAEQIEDTVRRPRVLKMAEIAKTLYKGASYKDIELTDPTGKTVKLSQYILPDHYTLVDFWASWCGPCRWAIPDVKQIYKRYPQDRLSVISISFDQKKTDWETAMKEEAMPWTQLWTGNRDQVTAAQRAYNISGIPRLMLIAPDGKIVFSGNDANALRVAVEECLGK</sequence>
<dbReference type="PANTHER" id="PTHR42852:SF6">
    <property type="entry name" value="THIOL:DISULFIDE INTERCHANGE PROTEIN DSBE"/>
    <property type="match status" value="1"/>
</dbReference>
<reference evidence="6 7" key="1">
    <citation type="submission" date="2018-08" db="EMBL/GenBank/DDBJ databases">
        <title>A genome reference for cultivated species of the human gut microbiota.</title>
        <authorList>
            <person name="Zou Y."/>
            <person name="Xue W."/>
            <person name="Luo G."/>
        </authorList>
    </citation>
    <scope>NUCLEOTIDE SEQUENCE [LARGE SCALE GENOMIC DNA]</scope>
    <source>
        <strain evidence="6 7">OF02-7</strain>
    </source>
</reference>
<evidence type="ECO:0000256" key="2">
    <source>
        <dbReference type="ARBA" id="ARBA00022748"/>
    </source>
</evidence>
<name>A0A413IKG1_9BACT</name>
<dbReference type="PROSITE" id="PS51352">
    <property type="entry name" value="THIOREDOXIN_2"/>
    <property type="match status" value="1"/>
</dbReference>
<evidence type="ECO:0000256" key="1">
    <source>
        <dbReference type="ARBA" id="ARBA00004196"/>
    </source>
</evidence>
<dbReference type="EMBL" id="QSCR01000029">
    <property type="protein sequence ID" value="RGY14507.1"/>
    <property type="molecule type" value="Genomic_DNA"/>
</dbReference>
<evidence type="ECO:0000259" key="5">
    <source>
        <dbReference type="PROSITE" id="PS51352"/>
    </source>
</evidence>
<keyword evidence="2" id="KW-0201">Cytochrome c-type biogenesis</keyword>
<protein>
    <submittedName>
        <fullName evidence="6">AhpC/TSA family protein</fullName>
    </submittedName>
</protein>
<evidence type="ECO:0000313" key="6">
    <source>
        <dbReference type="EMBL" id="RGY14507.1"/>
    </source>
</evidence>
<comment type="subcellular location">
    <subcellularLocation>
        <location evidence="1">Cell envelope</location>
    </subcellularLocation>
</comment>
<dbReference type="Pfam" id="PF14289">
    <property type="entry name" value="DUF4369"/>
    <property type="match status" value="1"/>
</dbReference>
<feature type="domain" description="Thioredoxin" evidence="5">
    <location>
        <begin position="291"/>
        <end position="433"/>
    </location>
</feature>
<dbReference type="PANTHER" id="PTHR42852">
    <property type="entry name" value="THIOL:DISULFIDE INTERCHANGE PROTEIN DSBE"/>
    <property type="match status" value="1"/>
</dbReference>
<dbReference type="AlphaFoldDB" id="A0A413IKG1"/>
<dbReference type="InterPro" id="IPR025380">
    <property type="entry name" value="DUF4369"/>
</dbReference>
<dbReference type="InterPro" id="IPR036249">
    <property type="entry name" value="Thioredoxin-like_sf"/>
</dbReference>
<comment type="caution">
    <text evidence="6">The sequence shown here is derived from an EMBL/GenBank/DDBJ whole genome shotgun (WGS) entry which is preliminary data.</text>
</comment>
<keyword evidence="4" id="KW-0676">Redox-active center</keyword>
<dbReference type="Gene3D" id="3.40.30.10">
    <property type="entry name" value="Glutaredoxin"/>
    <property type="match status" value="1"/>
</dbReference>
<dbReference type="InterPro" id="IPR012336">
    <property type="entry name" value="Thioredoxin-like_fold"/>
</dbReference>
<gene>
    <name evidence="6" type="ORF">DXA50_14510</name>
</gene>
<evidence type="ECO:0000313" key="7">
    <source>
        <dbReference type="Proteomes" id="UP000286063"/>
    </source>
</evidence>
<dbReference type="InterPro" id="IPR050553">
    <property type="entry name" value="Thioredoxin_ResA/DsbE_sf"/>
</dbReference>
<evidence type="ECO:0000256" key="3">
    <source>
        <dbReference type="ARBA" id="ARBA00023157"/>
    </source>
</evidence>